<comment type="caution">
    <text evidence="2">The sequence shown here is derived from an EMBL/GenBank/DDBJ whole genome shotgun (WGS) entry which is preliminary data.</text>
</comment>
<reference evidence="2 3" key="1">
    <citation type="submission" date="2018-10" db="EMBL/GenBank/DDBJ databases">
        <title>Notoacmeibacter sp. M2BS9Y-3-1, whole genome shotgun sequence.</title>
        <authorList>
            <person name="Tuo L."/>
        </authorList>
    </citation>
    <scope>NUCLEOTIDE SEQUENCE [LARGE SCALE GENOMIC DNA]</scope>
    <source>
        <strain evidence="2 3">M2BS9Y-3-1</strain>
    </source>
</reference>
<evidence type="ECO:0000313" key="3">
    <source>
        <dbReference type="Proteomes" id="UP000281094"/>
    </source>
</evidence>
<sequence length="73" mass="8306">MAKDYPANTKVEWDWGNGTAQGKVQEKFTEEVTRTIDGTEVKRDASDDNPAYLIEQDDGHRVLKKHSELRKAS</sequence>
<feature type="domain" description="Hypervirulence associated protein TUDOR" evidence="1">
    <location>
        <begin position="10"/>
        <end position="69"/>
    </location>
</feature>
<gene>
    <name evidence="2" type="ORF">D8780_00675</name>
</gene>
<protein>
    <submittedName>
        <fullName evidence="2">DUF2945 domain-containing protein</fullName>
    </submittedName>
</protein>
<organism evidence="2 3">
    <name type="scientific">Notoacmeibacter ruber</name>
    <dbReference type="NCBI Taxonomy" id="2670375"/>
    <lineage>
        <taxon>Bacteria</taxon>
        <taxon>Pseudomonadati</taxon>
        <taxon>Pseudomonadota</taxon>
        <taxon>Alphaproteobacteria</taxon>
        <taxon>Hyphomicrobiales</taxon>
        <taxon>Notoacmeibacteraceae</taxon>
        <taxon>Notoacmeibacter</taxon>
    </lineage>
</organism>
<dbReference type="EMBL" id="RCWN01000001">
    <property type="protein sequence ID" value="RLQ86939.1"/>
    <property type="molecule type" value="Genomic_DNA"/>
</dbReference>
<dbReference type="Pfam" id="PF11160">
    <property type="entry name" value="Hva1_TUDOR"/>
    <property type="match status" value="1"/>
</dbReference>
<accession>A0A3L7J8X4</accession>
<dbReference type="InterPro" id="IPR021331">
    <property type="entry name" value="Hva1_TUDOR"/>
</dbReference>
<dbReference type="AlphaFoldDB" id="A0A3L7J8X4"/>
<keyword evidence="3" id="KW-1185">Reference proteome</keyword>
<name>A0A3L7J8X4_9HYPH</name>
<evidence type="ECO:0000259" key="1">
    <source>
        <dbReference type="Pfam" id="PF11160"/>
    </source>
</evidence>
<dbReference type="Proteomes" id="UP000281094">
    <property type="component" value="Unassembled WGS sequence"/>
</dbReference>
<dbReference type="RefSeq" id="WP_121643908.1">
    <property type="nucleotide sequence ID" value="NZ_RCWN01000001.1"/>
</dbReference>
<proteinExistence type="predicted"/>
<evidence type="ECO:0000313" key="2">
    <source>
        <dbReference type="EMBL" id="RLQ86939.1"/>
    </source>
</evidence>